<dbReference type="InterPro" id="IPR014567">
    <property type="entry name" value="UCP031900"/>
</dbReference>
<dbReference type="KEGG" id="azz:DEW08_24950"/>
<feature type="signal peptide" evidence="2">
    <location>
        <begin position="1"/>
        <end position="21"/>
    </location>
</feature>
<gene>
    <name evidence="4" type="ORF">DEW08_24950</name>
</gene>
<dbReference type="OrthoDB" id="9798693at2"/>
<proteinExistence type="predicted"/>
<evidence type="ECO:0000259" key="3">
    <source>
        <dbReference type="Pfam" id="PF13449"/>
    </source>
</evidence>
<evidence type="ECO:0000256" key="1">
    <source>
        <dbReference type="SAM" id="MobiDB-lite"/>
    </source>
</evidence>
<organism evidence="4 5">
    <name type="scientific">Azospirillum thermophilum</name>
    <dbReference type="NCBI Taxonomy" id="2202148"/>
    <lineage>
        <taxon>Bacteria</taxon>
        <taxon>Pseudomonadati</taxon>
        <taxon>Pseudomonadota</taxon>
        <taxon>Alphaproteobacteria</taxon>
        <taxon>Rhodospirillales</taxon>
        <taxon>Azospirillaceae</taxon>
        <taxon>Azospirillum</taxon>
    </lineage>
</organism>
<evidence type="ECO:0000256" key="2">
    <source>
        <dbReference type="SAM" id="SignalP"/>
    </source>
</evidence>
<keyword evidence="5" id="KW-1185">Reference proteome</keyword>
<feature type="chain" id="PRO_5015521957" description="Phytase-like domain-containing protein" evidence="2">
    <location>
        <begin position="22"/>
        <end position="341"/>
    </location>
</feature>
<name>A0A2S2CXI0_9PROT</name>
<dbReference type="InterPro" id="IPR027372">
    <property type="entry name" value="Phytase-like_dom"/>
</dbReference>
<dbReference type="EMBL" id="CP029356">
    <property type="protein sequence ID" value="AWK89223.1"/>
    <property type="molecule type" value="Genomic_DNA"/>
</dbReference>
<dbReference type="RefSeq" id="WP_109332276.1">
    <property type="nucleotide sequence ID" value="NZ_CP029356.1"/>
</dbReference>
<reference evidence="5" key="1">
    <citation type="submission" date="2018-05" db="EMBL/GenBank/DDBJ databases">
        <title>Azospirillum thermophila sp. nov., a novel isolated from hot spring.</title>
        <authorList>
            <person name="Zhao Z."/>
        </authorList>
    </citation>
    <scope>NUCLEOTIDE SEQUENCE [LARGE SCALE GENOMIC DNA]</scope>
    <source>
        <strain evidence="5">CFH 70021</strain>
        <plasmid evidence="5">unnamed1</plasmid>
    </source>
</reference>
<geneLocation type="plasmid" evidence="4 5">
    <name>unnamed1</name>
</geneLocation>
<keyword evidence="4" id="KW-0614">Plasmid</keyword>
<protein>
    <recommendedName>
        <fullName evidence="3">Phytase-like domain-containing protein</fullName>
    </recommendedName>
</protein>
<dbReference type="AlphaFoldDB" id="A0A2S2CXI0"/>
<feature type="region of interest" description="Disordered" evidence="1">
    <location>
        <begin position="107"/>
        <end position="127"/>
    </location>
</feature>
<dbReference type="Pfam" id="PF13449">
    <property type="entry name" value="Phytase-like"/>
    <property type="match status" value="1"/>
</dbReference>
<evidence type="ECO:0000313" key="4">
    <source>
        <dbReference type="EMBL" id="AWK89223.1"/>
    </source>
</evidence>
<keyword evidence="2" id="KW-0732">Signal</keyword>
<feature type="domain" description="Phytase-like" evidence="3">
    <location>
        <begin position="64"/>
        <end position="325"/>
    </location>
</feature>
<accession>A0A2S2CXI0</accession>
<dbReference type="Proteomes" id="UP000245629">
    <property type="component" value="Plasmid unnamed1"/>
</dbReference>
<sequence>MAKRSIFFNLLLLLVAAGGCAAGVQEMRPSPSVSRVPLDRERPAAETVGSLQFRGALDLTGVQGVVGLSGLWVAPDGSRFVAIGDSGTVAAGGLAYDSAGRLADARSVSSRPLPIDEGTSRKGRRTDAEELVRIPDAAGGGWLVSFERDHRFLHYGEGPDGPAGKPLRIEMPLDAAETAPRNGGLEAVTILADGRLLAIEEGEEAARQEHRLWVSKKRFDAASPPGRQDWEQLTYRSAPQFRPAGAAALPDGGLLVLERRFSLIGGWGSRIVRVAAPALRPGGTVNGKELARLEPPMMNDNFEGIAVRQDPAGETLVYLISDDNGSPLQRTYLVMFALPAP</sequence>
<dbReference type="PIRSF" id="PIRSF031900">
    <property type="entry name" value="UCP031900"/>
    <property type="match status" value="1"/>
</dbReference>
<dbReference type="PROSITE" id="PS51257">
    <property type="entry name" value="PROKAR_LIPOPROTEIN"/>
    <property type="match status" value="1"/>
</dbReference>
<evidence type="ECO:0000313" key="5">
    <source>
        <dbReference type="Proteomes" id="UP000245629"/>
    </source>
</evidence>